<evidence type="ECO:0000256" key="3">
    <source>
        <dbReference type="ARBA" id="ARBA00022989"/>
    </source>
</evidence>
<name>A0ABU1H376_9GAMM</name>
<feature type="transmembrane region" description="Helical" evidence="5">
    <location>
        <begin position="70"/>
        <end position="90"/>
    </location>
</feature>
<evidence type="ECO:0000256" key="4">
    <source>
        <dbReference type="ARBA" id="ARBA00023136"/>
    </source>
</evidence>
<gene>
    <name evidence="7" type="ORF">QC823_03835</name>
</gene>
<sequence length="114" mass="13455">MNPLSSWWLVRRLKSRGRVLKRVIRALKWFMPMMRDVIRGDFRPVPWRAFGLMALALAYLIMPFDLIPDFLVLVGLLDDVMIVGWLLNGVDRQLETYRLWKQNKDKQNTPPSDA</sequence>
<dbReference type="RefSeq" id="WP_309655033.1">
    <property type="nucleotide sequence ID" value="NZ_JARWAN010000004.1"/>
</dbReference>
<keyword evidence="4 5" id="KW-0472">Membrane</keyword>
<feature type="transmembrane region" description="Helical" evidence="5">
    <location>
        <begin position="45"/>
        <end position="64"/>
    </location>
</feature>
<evidence type="ECO:0000259" key="6">
    <source>
        <dbReference type="Pfam" id="PF06803"/>
    </source>
</evidence>
<dbReference type="EMBL" id="JARWAN010000004">
    <property type="protein sequence ID" value="MDR5898122.1"/>
    <property type="molecule type" value="Genomic_DNA"/>
</dbReference>
<dbReference type="Proteomes" id="UP001254564">
    <property type="component" value="Unassembled WGS sequence"/>
</dbReference>
<evidence type="ECO:0000256" key="2">
    <source>
        <dbReference type="ARBA" id="ARBA00022692"/>
    </source>
</evidence>
<feature type="domain" description="DUF1232" evidence="6">
    <location>
        <begin position="51"/>
        <end position="85"/>
    </location>
</feature>
<comment type="caution">
    <text evidence="7">The sequence shown here is derived from an EMBL/GenBank/DDBJ whole genome shotgun (WGS) entry which is preliminary data.</text>
</comment>
<evidence type="ECO:0000256" key="5">
    <source>
        <dbReference type="SAM" id="Phobius"/>
    </source>
</evidence>
<dbReference type="InterPro" id="IPR010652">
    <property type="entry name" value="DUF1232"/>
</dbReference>
<keyword evidence="3 5" id="KW-1133">Transmembrane helix</keyword>
<comment type="subcellular location">
    <subcellularLocation>
        <location evidence="1">Endomembrane system</location>
        <topology evidence="1">Multi-pass membrane protein</topology>
    </subcellularLocation>
</comment>
<keyword evidence="2 5" id="KW-0812">Transmembrane</keyword>
<protein>
    <submittedName>
        <fullName evidence="7">YkvA family protein</fullName>
    </submittedName>
</protein>
<dbReference type="Pfam" id="PF06803">
    <property type="entry name" value="DUF1232"/>
    <property type="match status" value="1"/>
</dbReference>
<evidence type="ECO:0000256" key="1">
    <source>
        <dbReference type="ARBA" id="ARBA00004127"/>
    </source>
</evidence>
<evidence type="ECO:0000313" key="8">
    <source>
        <dbReference type="Proteomes" id="UP001254564"/>
    </source>
</evidence>
<organism evidence="7 8">
    <name type="scientific">Vreelandella vilamensis</name>
    <dbReference type="NCBI Taxonomy" id="531309"/>
    <lineage>
        <taxon>Bacteria</taxon>
        <taxon>Pseudomonadati</taxon>
        <taxon>Pseudomonadota</taxon>
        <taxon>Gammaproteobacteria</taxon>
        <taxon>Oceanospirillales</taxon>
        <taxon>Halomonadaceae</taxon>
        <taxon>Vreelandella</taxon>
    </lineage>
</organism>
<accession>A0ABU1H376</accession>
<evidence type="ECO:0000313" key="7">
    <source>
        <dbReference type="EMBL" id="MDR5898122.1"/>
    </source>
</evidence>
<reference evidence="7 8" key="1">
    <citation type="submission" date="2023-04" db="EMBL/GenBank/DDBJ databases">
        <title>A long-awaited taxogenomic arrangement of the family Halomonadaceae.</title>
        <authorList>
            <person name="De La Haba R."/>
            <person name="Chuvochina M."/>
            <person name="Wittouck S."/>
            <person name="Arahal D.R."/>
            <person name="Sanchez-Porro C."/>
            <person name="Hugenholtz P."/>
            <person name="Ventosa A."/>
        </authorList>
    </citation>
    <scope>NUCLEOTIDE SEQUENCE [LARGE SCALE GENOMIC DNA]</scope>
    <source>
        <strain evidence="7 8">DSM 21020</strain>
    </source>
</reference>
<proteinExistence type="predicted"/>
<keyword evidence="8" id="KW-1185">Reference proteome</keyword>